<sequence length="51" mass="5802">MILAVADVMRFAFIDLRLNVPSSDESGIRTKYRPNSTGLSFSTLLKNRSRR</sequence>
<dbReference type="EMBL" id="CH476630">
    <property type="protein sequence ID" value="EDN91976.1"/>
    <property type="molecule type" value="Genomic_DNA"/>
</dbReference>
<reference evidence="2" key="1">
    <citation type="journal article" date="2011" name="PLoS Genet.">
        <title>Genomic analysis of the necrotrophic fungal pathogens Sclerotinia sclerotiorum and Botrytis cinerea.</title>
        <authorList>
            <person name="Amselem J."/>
            <person name="Cuomo C.A."/>
            <person name="van Kan J.A."/>
            <person name="Viaud M."/>
            <person name="Benito E.P."/>
            <person name="Couloux A."/>
            <person name="Coutinho P.M."/>
            <person name="de Vries R.P."/>
            <person name="Dyer P.S."/>
            <person name="Fillinger S."/>
            <person name="Fournier E."/>
            <person name="Gout L."/>
            <person name="Hahn M."/>
            <person name="Kohn L."/>
            <person name="Lapalu N."/>
            <person name="Plummer K.M."/>
            <person name="Pradier J.M."/>
            <person name="Quevillon E."/>
            <person name="Sharon A."/>
            <person name="Simon A."/>
            <person name="ten Have A."/>
            <person name="Tudzynski B."/>
            <person name="Tudzynski P."/>
            <person name="Wincker P."/>
            <person name="Andrew M."/>
            <person name="Anthouard V."/>
            <person name="Beever R.E."/>
            <person name="Beffa R."/>
            <person name="Benoit I."/>
            <person name="Bouzid O."/>
            <person name="Brault B."/>
            <person name="Chen Z."/>
            <person name="Choquer M."/>
            <person name="Collemare J."/>
            <person name="Cotton P."/>
            <person name="Danchin E.G."/>
            <person name="Da Silva C."/>
            <person name="Gautier A."/>
            <person name="Giraud C."/>
            <person name="Giraud T."/>
            <person name="Gonzalez C."/>
            <person name="Grossetete S."/>
            <person name="Guldener U."/>
            <person name="Henrissat B."/>
            <person name="Howlett B.J."/>
            <person name="Kodira C."/>
            <person name="Kretschmer M."/>
            <person name="Lappartient A."/>
            <person name="Leroch M."/>
            <person name="Levis C."/>
            <person name="Mauceli E."/>
            <person name="Neuveglise C."/>
            <person name="Oeser B."/>
            <person name="Pearson M."/>
            <person name="Poulain J."/>
            <person name="Poussereau N."/>
            <person name="Quesneville H."/>
            <person name="Rascle C."/>
            <person name="Schumacher J."/>
            <person name="Segurens B."/>
            <person name="Sexton A."/>
            <person name="Silva E."/>
            <person name="Sirven C."/>
            <person name="Soanes D.M."/>
            <person name="Talbot N.J."/>
            <person name="Templeton M."/>
            <person name="Yandava C."/>
            <person name="Yarden O."/>
            <person name="Zeng Q."/>
            <person name="Rollins J.A."/>
            <person name="Lebrun M.H."/>
            <person name="Dickman M."/>
        </authorList>
    </citation>
    <scope>NUCLEOTIDE SEQUENCE [LARGE SCALE GENOMIC DNA]</scope>
    <source>
        <strain evidence="2">ATCC 18683 / 1980 / Ss-1</strain>
    </source>
</reference>
<protein>
    <submittedName>
        <fullName evidence="1">Uncharacterized protein</fullName>
    </submittedName>
</protein>
<gene>
    <name evidence="1" type="ORF">SS1G_07838</name>
</gene>
<proteinExistence type="predicted"/>
<dbReference type="Proteomes" id="UP000001312">
    <property type="component" value="Unassembled WGS sequence"/>
</dbReference>
<dbReference type="RefSeq" id="XP_001591212.1">
    <property type="nucleotide sequence ID" value="XM_001591162.1"/>
</dbReference>
<dbReference type="GeneID" id="5487384"/>
<organism evidence="1 2">
    <name type="scientific">Sclerotinia sclerotiorum (strain ATCC 18683 / 1980 / Ss-1)</name>
    <name type="common">White mold</name>
    <name type="synonym">Whetzelinia sclerotiorum</name>
    <dbReference type="NCBI Taxonomy" id="665079"/>
    <lineage>
        <taxon>Eukaryota</taxon>
        <taxon>Fungi</taxon>
        <taxon>Dikarya</taxon>
        <taxon>Ascomycota</taxon>
        <taxon>Pezizomycotina</taxon>
        <taxon>Leotiomycetes</taxon>
        <taxon>Helotiales</taxon>
        <taxon>Sclerotiniaceae</taxon>
        <taxon>Sclerotinia</taxon>
    </lineage>
</organism>
<name>A7ER84_SCLS1</name>
<evidence type="ECO:0000313" key="1">
    <source>
        <dbReference type="EMBL" id="EDN91976.1"/>
    </source>
</evidence>
<keyword evidence="2" id="KW-1185">Reference proteome</keyword>
<accession>A7ER84</accession>
<dbReference type="KEGG" id="ssl:SS1G_07838"/>
<dbReference type="AlphaFoldDB" id="A7ER84"/>
<evidence type="ECO:0000313" key="2">
    <source>
        <dbReference type="Proteomes" id="UP000001312"/>
    </source>
</evidence>
<dbReference type="InParanoid" id="A7ER84"/>